<sequence>MGDEVRSLQSGDGFHYVQSVKDSYIGYVDDGLISEQNAPTHMVASRATHVYSTESFKSSERHALSFGARVQVVDERKKFFETSVGFIPKKHLRPIEQRFSDPVTIAQIFFGTPYLWGGNSSSGIDCSGLVQAALLACGEACAGDSGDQEQMIGAQIALDAPYLRGDLLFWKGHVAMMVDAETLIHANAHHMATVYESVAAAITRIEVQGDGPVTTRRRL</sequence>
<dbReference type="OrthoDB" id="9813368at2"/>
<evidence type="ECO:0000256" key="1">
    <source>
        <dbReference type="ARBA" id="ARBA00007074"/>
    </source>
</evidence>
<dbReference type="Pfam" id="PF00877">
    <property type="entry name" value="NLPC_P60"/>
    <property type="match status" value="1"/>
</dbReference>
<keyword evidence="3 6" id="KW-0378">Hydrolase</keyword>
<proteinExistence type="inferred from homology"/>
<keyword evidence="2" id="KW-0645">Protease</keyword>
<reference evidence="6 7" key="1">
    <citation type="submission" date="2015-04" db="EMBL/GenBank/DDBJ databases">
        <authorList>
            <person name="Syromyatnikov M.Y."/>
            <person name="Popov V.N."/>
        </authorList>
    </citation>
    <scope>NUCLEOTIDE SEQUENCE [LARGE SCALE GENOMIC DNA]</scope>
    <source>
        <strain evidence="6 7">CECT 5292</strain>
    </source>
</reference>
<dbReference type="STRING" id="282199.GCA_001049735_01064"/>
<dbReference type="EMBL" id="CVQV01000005">
    <property type="protein sequence ID" value="CRK75024.1"/>
    <property type="molecule type" value="Genomic_DNA"/>
</dbReference>
<dbReference type="GO" id="GO:0008234">
    <property type="term" value="F:cysteine-type peptidase activity"/>
    <property type="evidence" value="ECO:0007669"/>
    <property type="project" value="UniProtKB-KW"/>
</dbReference>
<name>A0A0U1NJW4_9RHOB</name>
<comment type="similarity">
    <text evidence="1">Belongs to the peptidase C40 family.</text>
</comment>
<evidence type="ECO:0000313" key="6">
    <source>
        <dbReference type="EMBL" id="CRK75024.1"/>
    </source>
</evidence>
<keyword evidence="4" id="KW-0788">Thiol protease</keyword>
<dbReference type="GO" id="GO:0006508">
    <property type="term" value="P:proteolysis"/>
    <property type="evidence" value="ECO:0007669"/>
    <property type="project" value="UniProtKB-KW"/>
</dbReference>
<keyword evidence="7" id="KW-1185">Reference proteome</keyword>
<evidence type="ECO:0000256" key="2">
    <source>
        <dbReference type="ARBA" id="ARBA00022670"/>
    </source>
</evidence>
<gene>
    <name evidence="6" type="primary">ykfC</name>
    <name evidence="6" type="ORF">NIG5292_01065</name>
</gene>
<evidence type="ECO:0000313" key="7">
    <source>
        <dbReference type="Proteomes" id="UP000048949"/>
    </source>
</evidence>
<protein>
    <submittedName>
        <fullName evidence="6">Gamma-D-glutamyl-L-lysine endopeptidase</fullName>
        <ecNumber evidence="6">3.4.-.-</ecNumber>
    </submittedName>
</protein>
<evidence type="ECO:0000259" key="5">
    <source>
        <dbReference type="PROSITE" id="PS51935"/>
    </source>
</evidence>
<dbReference type="InterPro" id="IPR000064">
    <property type="entry name" value="NLP_P60_dom"/>
</dbReference>
<evidence type="ECO:0000256" key="4">
    <source>
        <dbReference type="ARBA" id="ARBA00022807"/>
    </source>
</evidence>
<feature type="domain" description="NlpC/P60" evidence="5">
    <location>
        <begin position="96"/>
        <end position="219"/>
    </location>
</feature>
<dbReference type="SUPFAM" id="SSF54001">
    <property type="entry name" value="Cysteine proteinases"/>
    <property type="match status" value="1"/>
</dbReference>
<organism evidence="6 7">
    <name type="scientific">Nereida ignava</name>
    <dbReference type="NCBI Taxonomy" id="282199"/>
    <lineage>
        <taxon>Bacteria</taxon>
        <taxon>Pseudomonadati</taxon>
        <taxon>Pseudomonadota</taxon>
        <taxon>Alphaproteobacteria</taxon>
        <taxon>Rhodobacterales</taxon>
        <taxon>Roseobacteraceae</taxon>
        <taxon>Nereida</taxon>
    </lineage>
</organism>
<dbReference type="InterPro" id="IPR038765">
    <property type="entry name" value="Papain-like_cys_pep_sf"/>
</dbReference>
<dbReference type="Gene3D" id="3.90.1720.10">
    <property type="entry name" value="endopeptidase domain like (from Nostoc punctiforme)"/>
    <property type="match status" value="1"/>
</dbReference>
<evidence type="ECO:0000256" key="3">
    <source>
        <dbReference type="ARBA" id="ARBA00022801"/>
    </source>
</evidence>
<dbReference type="InterPro" id="IPR051794">
    <property type="entry name" value="PG_Endopeptidase_C40"/>
</dbReference>
<dbReference type="PANTHER" id="PTHR47359:SF3">
    <property type="entry name" value="NLP_P60 DOMAIN-CONTAINING PROTEIN-RELATED"/>
    <property type="match status" value="1"/>
</dbReference>
<dbReference type="EC" id="3.4.-.-" evidence="6"/>
<accession>A0A0U1NJW4</accession>
<dbReference type="PROSITE" id="PS51935">
    <property type="entry name" value="NLPC_P60"/>
    <property type="match status" value="1"/>
</dbReference>
<dbReference type="Proteomes" id="UP000048949">
    <property type="component" value="Unassembled WGS sequence"/>
</dbReference>
<dbReference type="PANTHER" id="PTHR47359">
    <property type="entry name" value="PEPTIDOGLYCAN DL-ENDOPEPTIDASE CWLO"/>
    <property type="match status" value="1"/>
</dbReference>
<dbReference type="AlphaFoldDB" id="A0A0U1NJW4"/>